<sequence>MVQLFKFVPSHLPNTNAFLEKLRSVRVDEDGLVFESFDVTALYTNVSNSEALQAVHEILLEHQTDLNLYGLSVGQTMSLLSECLMCNVFKWAGQYFKQIRGLAMGQRLAPVLAVVFMSKIEAPLLLRHPILYCRYIDDCFVACPTQSELDTCSDEGDNAETLAE</sequence>
<dbReference type="EMBL" id="UYSL01024055">
    <property type="protein sequence ID" value="VDL83024.1"/>
    <property type="molecule type" value="Genomic_DNA"/>
</dbReference>
<proteinExistence type="predicted"/>
<dbReference type="AlphaFoldDB" id="A0A0N4YPX3"/>
<feature type="domain" description="Reverse transcriptase" evidence="1">
    <location>
        <begin position="1"/>
        <end position="164"/>
    </location>
</feature>
<keyword evidence="3" id="KW-1185">Reference proteome</keyword>
<dbReference type="PANTHER" id="PTHR21301:SF10">
    <property type="entry name" value="REVERSE TRANSCRIPTASE DOMAIN-CONTAINING PROTEIN"/>
    <property type="match status" value="1"/>
</dbReference>
<evidence type="ECO:0000313" key="2">
    <source>
        <dbReference type="EMBL" id="VDL83024.1"/>
    </source>
</evidence>
<reference evidence="2 3" key="2">
    <citation type="submission" date="2018-11" db="EMBL/GenBank/DDBJ databases">
        <authorList>
            <consortium name="Pathogen Informatics"/>
        </authorList>
    </citation>
    <scope>NUCLEOTIDE SEQUENCE [LARGE SCALE GENOMIC DNA]</scope>
</reference>
<dbReference type="InterPro" id="IPR043502">
    <property type="entry name" value="DNA/RNA_pol_sf"/>
</dbReference>
<dbReference type="InterPro" id="IPR000477">
    <property type="entry name" value="RT_dom"/>
</dbReference>
<dbReference type="PANTHER" id="PTHR21301">
    <property type="entry name" value="REVERSE TRANSCRIPTASE"/>
    <property type="match status" value="1"/>
</dbReference>
<accession>A0A0N4YPX3</accession>
<protein>
    <submittedName>
        <fullName evidence="4">Reverse transcriptase domain-containing protein</fullName>
    </submittedName>
</protein>
<dbReference type="Proteomes" id="UP000271162">
    <property type="component" value="Unassembled WGS sequence"/>
</dbReference>
<dbReference type="SUPFAM" id="SSF56672">
    <property type="entry name" value="DNA/RNA polymerases"/>
    <property type="match status" value="1"/>
</dbReference>
<organism evidence="4">
    <name type="scientific">Nippostrongylus brasiliensis</name>
    <name type="common">Rat hookworm</name>
    <dbReference type="NCBI Taxonomy" id="27835"/>
    <lineage>
        <taxon>Eukaryota</taxon>
        <taxon>Metazoa</taxon>
        <taxon>Ecdysozoa</taxon>
        <taxon>Nematoda</taxon>
        <taxon>Chromadorea</taxon>
        <taxon>Rhabditida</taxon>
        <taxon>Rhabditina</taxon>
        <taxon>Rhabditomorpha</taxon>
        <taxon>Strongyloidea</taxon>
        <taxon>Heligmosomidae</taxon>
        <taxon>Nippostrongylus</taxon>
    </lineage>
</organism>
<name>A0A0N4YPX3_NIPBR</name>
<evidence type="ECO:0000313" key="3">
    <source>
        <dbReference type="Proteomes" id="UP000271162"/>
    </source>
</evidence>
<dbReference type="STRING" id="27835.A0A0N4YPX3"/>
<dbReference type="Pfam" id="PF00078">
    <property type="entry name" value="RVT_1"/>
    <property type="match status" value="1"/>
</dbReference>
<dbReference type="OMA" id="DSACLME"/>
<gene>
    <name evidence="2" type="ORF">NBR_LOCUS19295</name>
</gene>
<dbReference type="PROSITE" id="PS50878">
    <property type="entry name" value="RT_POL"/>
    <property type="match status" value="1"/>
</dbReference>
<evidence type="ECO:0000259" key="1">
    <source>
        <dbReference type="PROSITE" id="PS50878"/>
    </source>
</evidence>
<reference evidence="4" key="1">
    <citation type="submission" date="2017-02" db="UniProtKB">
        <authorList>
            <consortium name="WormBaseParasite"/>
        </authorList>
    </citation>
    <scope>IDENTIFICATION</scope>
</reference>
<dbReference type="WBParaSite" id="NBR_0001929401-mRNA-1">
    <property type="protein sequence ID" value="NBR_0001929401-mRNA-1"/>
    <property type="gene ID" value="NBR_0001929401"/>
</dbReference>
<evidence type="ECO:0000313" key="4">
    <source>
        <dbReference type="WBParaSite" id="NBR_0001929401-mRNA-1"/>
    </source>
</evidence>